<feature type="region of interest" description="Disordered" evidence="2">
    <location>
        <begin position="344"/>
        <end position="383"/>
    </location>
</feature>
<evidence type="ECO:0000256" key="2">
    <source>
        <dbReference type="SAM" id="MobiDB-lite"/>
    </source>
</evidence>
<evidence type="ECO:0000313" key="4">
    <source>
        <dbReference type="Proteomes" id="UP000029590"/>
    </source>
</evidence>
<feature type="coiled-coil region" evidence="1">
    <location>
        <begin position="433"/>
        <end position="464"/>
    </location>
</feature>
<gene>
    <name evidence="3" type="ORF">DM48_6119</name>
</gene>
<feature type="coiled-coil region" evidence="1">
    <location>
        <begin position="507"/>
        <end position="534"/>
    </location>
</feature>
<dbReference type="RefSeq" id="WP_146129299.1">
    <property type="nucleotide sequence ID" value="NZ_PVHI01000011.1"/>
</dbReference>
<feature type="region of interest" description="Disordered" evidence="2">
    <location>
        <begin position="289"/>
        <end position="322"/>
    </location>
</feature>
<name>A0AAW3ERW7_BURGA</name>
<accession>A0AAW3ERW7</accession>
<feature type="compositionally biased region" description="Basic and acidic residues" evidence="2">
    <location>
        <begin position="345"/>
        <end position="383"/>
    </location>
</feature>
<dbReference type="KEGG" id="bgo:BM43_2778"/>
<evidence type="ECO:0000313" key="3">
    <source>
        <dbReference type="EMBL" id="KGC10502.1"/>
    </source>
</evidence>
<organism evidence="3 4">
    <name type="scientific">Burkholderia gladioli</name>
    <name type="common">Pseudomonas marginata</name>
    <name type="synonym">Phytomonas marginata</name>
    <dbReference type="NCBI Taxonomy" id="28095"/>
    <lineage>
        <taxon>Bacteria</taxon>
        <taxon>Pseudomonadati</taxon>
        <taxon>Pseudomonadota</taxon>
        <taxon>Betaproteobacteria</taxon>
        <taxon>Burkholderiales</taxon>
        <taxon>Burkholderiaceae</taxon>
        <taxon>Burkholderia</taxon>
    </lineage>
</organism>
<protein>
    <submittedName>
        <fullName evidence="3">Uncharacterized protein</fullName>
    </submittedName>
</protein>
<dbReference type="Proteomes" id="UP000029590">
    <property type="component" value="Unassembled WGS sequence"/>
</dbReference>
<dbReference type="AlphaFoldDB" id="A0AAW3ERW7"/>
<sequence length="632" mass="70409">MGQTIQFVSKDAVLNSNIESAIEKISATTPLSLPGETSDIVSSYIEKIQGNYNVDRAKQDTESAINLMYIAYNTTPQEEAETRKKIEDVAEELKTAQEDSALAMQSALTAATGISHSIHRSFDEWLEVRAPLEDANESAVDELKEYLKDDLLDLAEKIKKKSILLKDALEKTSTLYESIIKNILTVTQNSEFLLAERLKDKQRMKEEILKMKAREHALEKLVEELKADVKRYNDMAAEFEKRATTAEERAFILSLVQIGAQVIAAALPPIAAAATASSTGGASVVASGVASTMTRSKDTLEETAGDSKGEHTGGKKTEKLREKAEAQEKLELLNNEITELSGEIESLKASKSKEEKPNTKGHDDKHDGHSSEDAGHASSLDERIQTKEGELAKKKKERNTLSVTLASLSDSIAAFDRGLDKVVEKYEGTARSLREMQMKMLDKAEEFEKAKREQNSELDEIRVLLAGKRDKEESLQLTIRSLNLSVTALKRAKEIVDELSLFFKFFAAFMERTIEEIKDDIEECSKALKKKKLRPSAITNLVKLGDRFFICRQAEWHAINTVCSKFLASFDSGAHLSIRLMAMYLSEDDLKIYLKTVPETLQKIIDSRKAASTGKIQNLADYRKDLQQGVVG</sequence>
<comment type="caution">
    <text evidence="3">The sequence shown here is derived from an EMBL/GenBank/DDBJ whole genome shotgun (WGS) entry which is preliminary data.</text>
</comment>
<evidence type="ECO:0000256" key="1">
    <source>
        <dbReference type="SAM" id="Coils"/>
    </source>
</evidence>
<proteinExistence type="predicted"/>
<feature type="compositionally biased region" description="Basic and acidic residues" evidence="2">
    <location>
        <begin position="295"/>
        <end position="322"/>
    </location>
</feature>
<dbReference type="EMBL" id="JPGG01000018">
    <property type="protein sequence ID" value="KGC10502.1"/>
    <property type="molecule type" value="Genomic_DNA"/>
</dbReference>
<feature type="coiled-coil region" evidence="1">
    <location>
        <begin position="201"/>
        <end position="249"/>
    </location>
</feature>
<reference evidence="3 4" key="1">
    <citation type="submission" date="2014-04" db="EMBL/GenBank/DDBJ databases">
        <authorList>
            <person name="Bishop-Lilly K.A."/>
            <person name="Broomall S.M."/>
            <person name="Chain P.S."/>
            <person name="Chertkov O."/>
            <person name="Coyne S.R."/>
            <person name="Daligault H.E."/>
            <person name="Davenport K.W."/>
            <person name="Erkkila T."/>
            <person name="Frey K.G."/>
            <person name="Gibbons H.S."/>
            <person name="Gu W."/>
            <person name="Jaissle J."/>
            <person name="Johnson S.L."/>
            <person name="Koroleva G.I."/>
            <person name="Ladner J.T."/>
            <person name="Lo C.-C."/>
            <person name="Minogue T.D."/>
            <person name="Munk C."/>
            <person name="Palacios G.F."/>
            <person name="Redden C.L."/>
            <person name="Rosenzweig C.N."/>
            <person name="Scholz M.B."/>
            <person name="Teshima H."/>
            <person name="Xu Y."/>
        </authorList>
    </citation>
    <scope>NUCLEOTIDE SEQUENCE [LARGE SCALE GENOMIC DNA]</scope>
    <source>
        <strain evidence="4">gladioli</strain>
    </source>
</reference>
<keyword evidence="1" id="KW-0175">Coiled coil</keyword>